<evidence type="ECO:0000256" key="1">
    <source>
        <dbReference type="ARBA" id="ARBA00004141"/>
    </source>
</evidence>
<evidence type="ECO:0000256" key="7">
    <source>
        <dbReference type="SAM" id="Phobius"/>
    </source>
</evidence>
<dbReference type="PANTHER" id="PTHR19444">
    <property type="entry name" value="UNC-93 RELATED"/>
    <property type="match status" value="1"/>
</dbReference>
<evidence type="ECO:0000313" key="8">
    <source>
        <dbReference type="Ensembl" id="ENSHHUP00000050214.1"/>
    </source>
</evidence>
<reference evidence="9" key="1">
    <citation type="submission" date="2018-06" db="EMBL/GenBank/DDBJ databases">
        <title>Genome assembly of Danube salmon.</title>
        <authorList>
            <person name="Macqueen D.J."/>
            <person name="Gundappa M.K."/>
        </authorList>
    </citation>
    <scope>NUCLEOTIDE SEQUENCE [LARGE SCALE GENOMIC DNA]</scope>
</reference>
<dbReference type="CDD" id="cd17406">
    <property type="entry name" value="MFS_unc93A_like"/>
    <property type="match status" value="1"/>
</dbReference>
<comment type="subcellular location">
    <subcellularLocation>
        <location evidence="1">Membrane</location>
        <topology evidence="1">Multi-pass membrane protein</topology>
    </subcellularLocation>
</comment>
<dbReference type="SUPFAM" id="SSF103473">
    <property type="entry name" value="MFS general substrate transporter"/>
    <property type="match status" value="1"/>
</dbReference>
<evidence type="ECO:0000256" key="6">
    <source>
        <dbReference type="ARBA" id="ARBA00040854"/>
    </source>
</evidence>
<dbReference type="PANTHER" id="PTHR19444:SF13">
    <property type="entry name" value="PROTEIN UNC-93 HOMOLOG A"/>
    <property type="match status" value="1"/>
</dbReference>
<dbReference type="GO" id="GO:0016020">
    <property type="term" value="C:membrane"/>
    <property type="evidence" value="ECO:0007669"/>
    <property type="project" value="UniProtKB-SubCell"/>
</dbReference>
<dbReference type="STRING" id="62062.ENSHHUP00000050214"/>
<name>A0A4W5NM55_9TELE</name>
<protein>
    <recommendedName>
        <fullName evidence="6">Protein unc-93 homolog A</fullName>
    </recommendedName>
</protein>
<dbReference type="Proteomes" id="UP000314982">
    <property type="component" value="Unassembled WGS sequence"/>
</dbReference>
<evidence type="ECO:0000256" key="4">
    <source>
        <dbReference type="ARBA" id="ARBA00022989"/>
    </source>
</evidence>
<keyword evidence="9" id="KW-1185">Reference proteome</keyword>
<dbReference type="InterPro" id="IPR010291">
    <property type="entry name" value="Ion_channel_UNC-93"/>
</dbReference>
<feature type="transmembrane region" description="Helical" evidence="7">
    <location>
        <begin position="315"/>
        <end position="332"/>
    </location>
</feature>
<dbReference type="AlphaFoldDB" id="A0A4W5NM55"/>
<evidence type="ECO:0000313" key="9">
    <source>
        <dbReference type="Proteomes" id="UP000314982"/>
    </source>
</evidence>
<feature type="transmembrane region" description="Helical" evidence="7">
    <location>
        <begin position="377"/>
        <end position="397"/>
    </location>
</feature>
<feature type="transmembrane region" description="Helical" evidence="7">
    <location>
        <begin position="39"/>
        <end position="62"/>
    </location>
</feature>
<dbReference type="Ensembl" id="ENSHHUT00000052011.1">
    <property type="protein sequence ID" value="ENSHHUP00000050214.1"/>
    <property type="gene ID" value="ENSHHUG00000030310.1"/>
</dbReference>
<evidence type="ECO:0000256" key="2">
    <source>
        <dbReference type="ARBA" id="ARBA00009172"/>
    </source>
</evidence>
<feature type="transmembrane region" description="Helical" evidence="7">
    <location>
        <begin position="403"/>
        <end position="422"/>
    </location>
</feature>
<dbReference type="InterPro" id="IPR036259">
    <property type="entry name" value="MFS_trans_sf"/>
</dbReference>
<dbReference type="InterPro" id="IPR051951">
    <property type="entry name" value="UNC-93_regulatory"/>
</dbReference>
<feature type="transmembrane region" description="Helical" evidence="7">
    <location>
        <begin position="199"/>
        <end position="222"/>
    </location>
</feature>
<evidence type="ECO:0000256" key="5">
    <source>
        <dbReference type="ARBA" id="ARBA00023136"/>
    </source>
</evidence>
<keyword evidence="5 7" id="KW-0472">Membrane</keyword>
<feature type="transmembrane region" description="Helical" evidence="7">
    <location>
        <begin position="137"/>
        <end position="160"/>
    </location>
</feature>
<keyword evidence="3 7" id="KW-0812">Transmembrane</keyword>
<evidence type="ECO:0000256" key="3">
    <source>
        <dbReference type="ARBA" id="ARBA00022692"/>
    </source>
</evidence>
<keyword evidence="4 7" id="KW-1133">Transmembrane helix</keyword>
<reference evidence="8" key="3">
    <citation type="submission" date="2025-09" db="UniProtKB">
        <authorList>
            <consortium name="Ensembl"/>
        </authorList>
    </citation>
    <scope>IDENTIFICATION</scope>
</reference>
<feature type="transmembrane region" description="Helical" evidence="7">
    <location>
        <begin position="286"/>
        <end position="308"/>
    </location>
</feature>
<accession>A0A4W5NM55</accession>
<sequence>MDRSMKNVLVVSFGFLLLFTATGSLLNLQSSLNTEEGVGVASASVQFASIILSSMFVAPLVIKYLGCKWTIVAAMGCNVVYTAGNFYPGWETLLPTSIILGLGESPLWSATSTYLTINGRIQAEKDKKKNQDVINQYFGILFLLYQSSAVWGNLMSSIVFGQDLTSVNISESDLQFCGVGSCGNISEAPDNSTRPPDRLVHTLMGCYVGVGVLAMLLVAVFLDNIERDMTLEFRSNKEPFCRTFLATFKQLNDRRQVLLIPVTAYIGLELGFLNGEYTKEYVTCALGIHFVGYVMICFGATSSLFSYVFGRLSQYSGRVALFFTCILGLLFWRPHLDQLPVFFVFPALWGLADAVWQTQTNALYGVLFHGQKEAAFANYRLWEAVGYVIAFACSRFLCVNTKLYILMGVLLLSVTLCFSVEYGEYISPTPSDENTIDTKLEIKSTELNEDNDTYNDTDSDKTL</sequence>
<dbReference type="Pfam" id="PF05978">
    <property type="entry name" value="UNC-93"/>
    <property type="match status" value="2"/>
</dbReference>
<dbReference type="Gene3D" id="1.20.1250.20">
    <property type="entry name" value="MFS general substrate transporter like domains"/>
    <property type="match status" value="1"/>
</dbReference>
<feature type="transmembrane region" description="Helical" evidence="7">
    <location>
        <begin position="257"/>
        <end position="274"/>
    </location>
</feature>
<proteinExistence type="inferred from homology"/>
<comment type="similarity">
    <text evidence="2">Belongs to the unc-93 family.</text>
</comment>
<reference evidence="8" key="2">
    <citation type="submission" date="2025-08" db="UniProtKB">
        <authorList>
            <consortium name="Ensembl"/>
        </authorList>
    </citation>
    <scope>IDENTIFICATION</scope>
</reference>
<organism evidence="8 9">
    <name type="scientific">Hucho hucho</name>
    <name type="common">huchen</name>
    <dbReference type="NCBI Taxonomy" id="62062"/>
    <lineage>
        <taxon>Eukaryota</taxon>
        <taxon>Metazoa</taxon>
        <taxon>Chordata</taxon>
        <taxon>Craniata</taxon>
        <taxon>Vertebrata</taxon>
        <taxon>Euteleostomi</taxon>
        <taxon>Actinopterygii</taxon>
        <taxon>Neopterygii</taxon>
        <taxon>Teleostei</taxon>
        <taxon>Protacanthopterygii</taxon>
        <taxon>Salmoniformes</taxon>
        <taxon>Salmonidae</taxon>
        <taxon>Salmoninae</taxon>
        <taxon>Hucho</taxon>
    </lineage>
</organism>
<dbReference type="GeneTree" id="ENSGT00530000063359"/>